<evidence type="ECO:0000256" key="1">
    <source>
        <dbReference type="SAM" id="MobiDB-lite"/>
    </source>
</evidence>
<dbReference type="Proteomes" id="UP000223968">
    <property type="component" value="Unassembled WGS sequence"/>
</dbReference>
<keyword evidence="4" id="KW-1185">Reference proteome</keyword>
<keyword evidence="2" id="KW-0472">Membrane</keyword>
<protein>
    <recommendedName>
        <fullName evidence="5">Mid2 domain-containing protein</fullName>
    </recommendedName>
</protein>
<proteinExistence type="predicted"/>
<evidence type="ECO:0000256" key="2">
    <source>
        <dbReference type="SAM" id="Phobius"/>
    </source>
</evidence>
<sequence length="258" mass="28094">MSSSKKITCYGPTGNQYKNNTQCPDSDSCCQTAEQCRPDRLCNANKDVDQIVRAGCKYYPWSDNCAKVCVDEDSWPYLPRVNICNDGSYCCVKDVTCCVDKRGFFLNDDGSIKARANETTLETSSTTIASRTSSTESSKADPTKGPAFPSSSISSSAFPGALPGSAPNENPETTSSSGVPQGVKYGVGFGVTFGVLFLALIAFFIWRSRQKRNRLQMNPAAYPTYGQTKKMGEKPVELPVSQATPRSELGDESPIYRR</sequence>
<feature type="transmembrane region" description="Helical" evidence="2">
    <location>
        <begin position="185"/>
        <end position="206"/>
    </location>
</feature>
<dbReference type="EMBL" id="PDNB01000006">
    <property type="protein sequence ID" value="PGH18038.1"/>
    <property type="molecule type" value="Genomic_DNA"/>
</dbReference>
<gene>
    <name evidence="3" type="ORF">AJ79_00664</name>
</gene>
<evidence type="ECO:0000313" key="3">
    <source>
        <dbReference type="EMBL" id="PGH18038.1"/>
    </source>
</evidence>
<feature type="compositionally biased region" description="Polar residues" evidence="1">
    <location>
        <begin position="167"/>
        <end position="179"/>
    </location>
</feature>
<dbReference type="STRING" id="1447875.A0A2B7YAU2"/>
<dbReference type="AlphaFoldDB" id="A0A2B7YAU2"/>
<comment type="caution">
    <text evidence="3">The sequence shown here is derived from an EMBL/GenBank/DDBJ whole genome shotgun (WGS) entry which is preliminary data.</text>
</comment>
<dbReference type="OrthoDB" id="5215637at2759"/>
<name>A0A2B7YAU2_9EURO</name>
<keyword evidence="2" id="KW-0812">Transmembrane</keyword>
<feature type="compositionally biased region" description="Low complexity" evidence="1">
    <location>
        <begin position="123"/>
        <end position="137"/>
    </location>
</feature>
<evidence type="ECO:0000313" key="4">
    <source>
        <dbReference type="Proteomes" id="UP000223968"/>
    </source>
</evidence>
<keyword evidence="2" id="KW-1133">Transmembrane helix</keyword>
<feature type="region of interest" description="Disordered" evidence="1">
    <location>
        <begin position="224"/>
        <end position="258"/>
    </location>
</feature>
<feature type="compositionally biased region" description="Low complexity" evidence="1">
    <location>
        <begin position="145"/>
        <end position="161"/>
    </location>
</feature>
<organism evidence="3 4">
    <name type="scientific">Helicocarpus griseus UAMH5409</name>
    <dbReference type="NCBI Taxonomy" id="1447875"/>
    <lineage>
        <taxon>Eukaryota</taxon>
        <taxon>Fungi</taxon>
        <taxon>Dikarya</taxon>
        <taxon>Ascomycota</taxon>
        <taxon>Pezizomycotina</taxon>
        <taxon>Eurotiomycetes</taxon>
        <taxon>Eurotiomycetidae</taxon>
        <taxon>Onygenales</taxon>
        <taxon>Ajellomycetaceae</taxon>
        <taxon>Helicocarpus</taxon>
    </lineage>
</organism>
<feature type="region of interest" description="Disordered" evidence="1">
    <location>
        <begin position="123"/>
        <end position="180"/>
    </location>
</feature>
<accession>A0A2B7YAU2</accession>
<reference evidence="3 4" key="1">
    <citation type="submission" date="2017-10" db="EMBL/GenBank/DDBJ databases">
        <title>Comparative genomics in systemic dimorphic fungi from Ajellomycetaceae.</title>
        <authorList>
            <person name="Munoz J.F."/>
            <person name="Mcewen J.G."/>
            <person name="Clay O.K."/>
            <person name="Cuomo C.A."/>
        </authorList>
    </citation>
    <scope>NUCLEOTIDE SEQUENCE [LARGE SCALE GENOMIC DNA]</scope>
    <source>
        <strain evidence="3 4">UAMH5409</strain>
    </source>
</reference>
<evidence type="ECO:0008006" key="5">
    <source>
        <dbReference type="Google" id="ProtNLM"/>
    </source>
</evidence>